<gene>
    <name evidence="1" type="primary">Vigan.01G309200</name>
    <name evidence="1" type="ORF">VIGAN_01309200</name>
</gene>
<reference evidence="1 2" key="1">
    <citation type="journal article" date="2015" name="Sci. Rep.">
        <title>The power of single molecule real-time sequencing technology in the de novo assembly of a eukaryotic genome.</title>
        <authorList>
            <person name="Sakai H."/>
            <person name="Naito K."/>
            <person name="Ogiso-Tanaka E."/>
            <person name="Takahashi Y."/>
            <person name="Iseki K."/>
            <person name="Muto C."/>
            <person name="Satou K."/>
            <person name="Teruya K."/>
            <person name="Shiroma A."/>
            <person name="Shimoji M."/>
            <person name="Hirano T."/>
            <person name="Itoh T."/>
            <person name="Kaga A."/>
            <person name="Tomooka N."/>
        </authorList>
    </citation>
    <scope>NUCLEOTIDE SEQUENCE [LARGE SCALE GENOMIC DNA]</scope>
    <source>
        <strain evidence="2">cv. Shumari</strain>
    </source>
</reference>
<evidence type="ECO:0000313" key="2">
    <source>
        <dbReference type="Proteomes" id="UP000291084"/>
    </source>
</evidence>
<keyword evidence="2" id="KW-1185">Reference proteome</keyword>
<accession>A0A0S3R421</accession>
<name>A0A0S3R421_PHAAN</name>
<dbReference type="EMBL" id="AP015034">
    <property type="protein sequence ID" value="BAT75258.1"/>
    <property type="molecule type" value="Genomic_DNA"/>
</dbReference>
<feature type="non-terminal residue" evidence="1">
    <location>
        <position position="1"/>
    </location>
</feature>
<organism evidence="1 2">
    <name type="scientific">Vigna angularis var. angularis</name>
    <dbReference type="NCBI Taxonomy" id="157739"/>
    <lineage>
        <taxon>Eukaryota</taxon>
        <taxon>Viridiplantae</taxon>
        <taxon>Streptophyta</taxon>
        <taxon>Embryophyta</taxon>
        <taxon>Tracheophyta</taxon>
        <taxon>Spermatophyta</taxon>
        <taxon>Magnoliopsida</taxon>
        <taxon>eudicotyledons</taxon>
        <taxon>Gunneridae</taxon>
        <taxon>Pentapetalae</taxon>
        <taxon>rosids</taxon>
        <taxon>fabids</taxon>
        <taxon>Fabales</taxon>
        <taxon>Fabaceae</taxon>
        <taxon>Papilionoideae</taxon>
        <taxon>50 kb inversion clade</taxon>
        <taxon>NPAAA clade</taxon>
        <taxon>indigoferoid/millettioid clade</taxon>
        <taxon>Phaseoleae</taxon>
        <taxon>Vigna</taxon>
    </lineage>
</organism>
<dbReference type="Proteomes" id="UP000291084">
    <property type="component" value="Chromosome 1"/>
</dbReference>
<evidence type="ECO:0000313" key="1">
    <source>
        <dbReference type="EMBL" id="BAT75258.1"/>
    </source>
</evidence>
<proteinExistence type="predicted"/>
<protein>
    <submittedName>
        <fullName evidence="1">Uncharacterized protein</fullName>
    </submittedName>
</protein>
<sequence length="103" mass="11369">SSLEESQSIIIPQCFITISNRKEKRMVTEKAPCSSLDSRGQQPCVHLFHSTQAFGFRSSIGIEHTVGGSSFTAFQPPTRKKKKSCSVLEGSTLQFGRSFSVQQ</sequence>
<dbReference type="AlphaFoldDB" id="A0A0S3R421"/>